<evidence type="ECO:0000256" key="2">
    <source>
        <dbReference type="SAM" id="Coils"/>
    </source>
</evidence>
<dbReference type="SUPFAM" id="SSF48452">
    <property type="entry name" value="TPR-like"/>
    <property type="match status" value="1"/>
</dbReference>
<keyword evidence="4" id="KW-0732">Signal</keyword>
<dbReference type="EMBL" id="BMXF01000001">
    <property type="protein sequence ID" value="GHB51981.1"/>
    <property type="molecule type" value="Genomic_DNA"/>
</dbReference>
<feature type="chain" id="PRO_5035213207" description="CHAT domain-containing protein" evidence="4">
    <location>
        <begin position="21"/>
        <end position="938"/>
    </location>
</feature>
<dbReference type="PANTHER" id="PTHR10098:SF108">
    <property type="entry name" value="TETRATRICOPEPTIDE REPEAT PROTEIN 28"/>
    <property type="match status" value="1"/>
</dbReference>
<dbReference type="PROSITE" id="PS50005">
    <property type="entry name" value="TPR"/>
    <property type="match status" value="1"/>
</dbReference>
<dbReference type="InterPro" id="IPR019734">
    <property type="entry name" value="TPR_rpt"/>
</dbReference>
<sequence>MRTLLLGLGLYFLANIQLFAQCQGRTAFHSRLQGITATGFDSLALVRQRQNLEGWLSDYQKCYPVADSNYVSALNELARVHYYFAYSFNTDIAPAIVCSQRVIDAYAHPNLTLKNSDLVLANYRQGVYYDYDNAAEKSILALSKAIELGKDQPQASQSLNSAYPYVIGHYRMVGDYDRALNYAEEGEKVALRVGDDVITSKLLVQKSQVLAELGRLPEARQTLERAIALILQFPEHHRTLSGEERMLGGILYDMGQLDESLSHYHLAYAMAKKNNNENLSDYATSLGAAYLDMGNDAKAQNYFQEALRINKSKSSKSILLDYMALLQRKRKNFERALNYHQQGLNALSIGFDQTSVASLPAARLIRLASHRDYFLSIVQDKADTWLDYARHTGDDRVKLKHALRTYMLADSLIDLMRRDHTGEGTKLHWRSKARTTYERAIQTCYLLNDPVAALHFFEKSRAVLLNDQLNEHTAEAKLNAQQKTEEQKLRQATRNLEKLLTDETLSDTSLTRLRGELLAMMEEQDAFIDRLEKTNPRYFYARYDNRVPGLSAIRQKLIDGQAKKSAAFLSYFVGDSAVYGICVSPERITFQQLNREKYWNYLNEMNRLLISREAQNGHFPDYLKAAYGLYQVLVEPFELEAHTKLIISPDGPLIPFAALSLSPTKPNYLVLHHAISYTYSAGFLERAPRQAEGWWPSSRTFLGMAPVDFAPDLKQVSLTQSDQSLDNVSKEFFFAKNLVKTAASRGAFLKQAPRHRVVQLFTHATADSSRVEPKLYFADSLLRLSEVPGTPFLTQLMVLSACRTGIGQNQRGEGVFSLARGFAAVGIPSTLTTLWSVEDKPTYRLTELFHQNVSRGLSLDEALQNAQRAWLADADPEDQLPYAWAGLVLIGQAEPVCQKHYAGIWIVGGILLLGLGVLVFWNKRRNWLSSFATLRDSP</sequence>
<name>A0A8J3G7B3_9BACT</name>
<feature type="domain" description="CHAT" evidence="5">
    <location>
        <begin position="626"/>
        <end position="892"/>
    </location>
</feature>
<keyword evidence="7" id="KW-1185">Reference proteome</keyword>
<feature type="transmembrane region" description="Helical" evidence="3">
    <location>
        <begin position="902"/>
        <end position="921"/>
    </location>
</feature>
<evidence type="ECO:0000256" key="1">
    <source>
        <dbReference type="PROSITE-ProRule" id="PRU00339"/>
    </source>
</evidence>
<keyword evidence="3" id="KW-0472">Membrane</keyword>
<evidence type="ECO:0000256" key="3">
    <source>
        <dbReference type="SAM" id="Phobius"/>
    </source>
</evidence>
<organism evidence="6 7">
    <name type="scientific">Persicitalea jodogahamensis</name>
    <dbReference type="NCBI Taxonomy" id="402147"/>
    <lineage>
        <taxon>Bacteria</taxon>
        <taxon>Pseudomonadati</taxon>
        <taxon>Bacteroidota</taxon>
        <taxon>Cytophagia</taxon>
        <taxon>Cytophagales</taxon>
        <taxon>Spirosomataceae</taxon>
        <taxon>Persicitalea</taxon>
    </lineage>
</organism>
<reference evidence="6 7" key="1">
    <citation type="journal article" date="2014" name="Int. J. Syst. Evol. Microbiol.">
        <title>Complete genome sequence of Corynebacterium casei LMG S-19264T (=DSM 44701T), isolated from a smear-ripened cheese.</title>
        <authorList>
            <consortium name="US DOE Joint Genome Institute (JGI-PGF)"/>
            <person name="Walter F."/>
            <person name="Albersmeier A."/>
            <person name="Kalinowski J."/>
            <person name="Ruckert C."/>
        </authorList>
    </citation>
    <scope>NUCLEOTIDE SEQUENCE [LARGE SCALE GENOMIC DNA]</scope>
    <source>
        <strain evidence="6 7">KCTC 12866</strain>
    </source>
</reference>
<dbReference type="Pfam" id="PF12770">
    <property type="entry name" value="CHAT"/>
    <property type="match status" value="1"/>
</dbReference>
<protein>
    <recommendedName>
        <fullName evidence="5">CHAT domain-containing protein</fullName>
    </recommendedName>
</protein>
<dbReference type="PANTHER" id="PTHR10098">
    <property type="entry name" value="RAPSYN-RELATED"/>
    <property type="match status" value="1"/>
</dbReference>
<proteinExistence type="predicted"/>
<gene>
    <name evidence="6" type="ORF">GCM10007390_00720</name>
</gene>
<accession>A0A8J3G7B3</accession>
<dbReference type="InterPro" id="IPR011990">
    <property type="entry name" value="TPR-like_helical_dom_sf"/>
</dbReference>
<dbReference type="SMART" id="SM00028">
    <property type="entry name" value="TPR"/>
    <property type="match status" value="5"/>
</dbReference>
<evidence type="ECO:0000256" key="4">
    <source>
        <dbReference type="SAM" id="SignalP"/>
    </source>
</evidence>
<keyword evidence="3" id="KW-0812">Transmembrane</keyword>
<feature type="coiled-coil region" evidence="2">
    <location>
        <begin position="466"/>
        <end position="502"/>
    </location>
</feature>
<dbReference type="Gene3D" id="1.25.40.10">
    <property type="entry name" value="Tetratricopeptide repeat domain"/>
    <property type="match status" value="2"/>
</dbReference>
<dbReference type="AlphaFoldDB" id="A0A8J3G7B3"/>
<dbReference type="Pfam" id="PF13424">
    <property type="entry name" value="TPR_12"/>
    <property type="match status" value="1"/>
</dbReference>
<dbReference type="Proteomes" id="UP000598271">
    <property type="component" value="Unassembled WGS sequence"/>
</dbReference>
<feature type="signal peptide" evidence="4">
    <location>
        <begin position="1"/>
        <end position="20"/>
    </location>
</feature>
<keyword evidence="2" id="KW-0175">Coiled coil</keyword>
<keyword evidence="3" id="KW-1133">Transmembrane helix</keyword>
<feature type="repeat" description="TPR" evidence="1">
    <location>
        <begin position="280"/>
        <end position="313"/>
    </location>
</feature>
<evidence type="ECO:0000313" key="6">
    <source>
        <dbReference type="EMBL" id="GHB51981.1"/>
    </source>
</evidence>
<dbReference type="InterPro" id="IPR024983">
    <property type="entry name" value="CHAT_dom"/>
</dbReference>
<dbReference type="RefSeq" id="WP_189562288.1">
    <property type="nucleotide sequence ID" value="NZ_BMXF01000001.1"/>
</dbReference>
<evidence type="ECO:0000259" key="5">
    <source>
        <dbReference type="Pfam" id="PF12770"/>
    </source>
</evidence>
<evidence type="ECO:0000313" key="7">
    <source>
        <dbReference type="Proteomes" id="UP000598271"/>
    </source>
</evidence>
<comment type="caution">
    <text evidence="6">The sequence shown here is derived from an EMBL/GenBank/DDBJ whole genome shotgun (WGS) entry which is preliminary data.</text>
</comment>
<keyword evidence="1" id="KW-0802">TPR repeat</keyword>